<sequence>MRVVFFGLGAVSSVMATLFDELSNKSENSFIDFLFIVRDKKRAKKHLFKNSKLLDKSDFLEVSNFEEIFSNPEKYKKELKNFDIFINSSTPSYNLSIMKLAIEFNTNYADLASDIYKNEVINSLKFEQQSLEDELKSKNLFALINLGISPGITNFLIGEKIDSLSSLPHNIKITKIEINLLEEIQSKKLIFSWSPKVAIDELTFSPIFFKNNKIKQLAPFAKSKPYKFPYFRNIVDVYPVFQEELISLKQSFPNIKNIRLNIGGNELELMKSLYQLNLFSNTYCFEDKEEKISINNIIKNIIPKMKSPEVIEDYIKKKTIKYAEFSAIADIYLEIKTKDDKKIKSIESIGLSFSKYTELINSPFSGSTYISYATGVAAGILIFYSLLNKKYLKGVVLSENLPKIFGGFTNDIIKRELNNYKINLISQIK</sequence>
<evidence type="ECO:0000256" key="1">
    <source>
        <dbReference type="SAM" id="Phobius"/>
    </source>
</evidence>
<feature type="domain" description="Saccharopine dehydrogenase-like C-terminal" evidence="3">
    <location>
        <begin position="147"/>
        <end position="408"/>
    </location>
</feature>
<organism evidence="4 5">
    <name type="scientific">Aliarcobacter skirrowii</name>
    <dbReference type="NCBI Taxonomy" id="28200"/>
    <lineage>
        <taxon>Bacteria</taxon>
        <taxon>Pseudomonadati</taxon>
        <taxon>Campylobacterota</taxon>
        <taxon>Epsilonproteobacteria</taxon>
        <taxon>Campylobacterales</taxon>
        <taxon>Arcobacteraceae</taxon>
        <taxon>Aliarcobacter</taxon>
    </lineage>
</organism>
<dbReference type="RefSeq" id="WP_109158776.1">
    <property type="nucleotide sequence ID" value="NZ_QEYI01000011.1"/>
</dbReference>
<dbReference type="Pfam" id="PF03435">
    <property type="entry name" value="Sacchrp_dh_NADP"/>
    <property type="match status" value="1"/>
</dbReference>
<protein>
    <recommendedName>
        <fullName evidence="6">Saccharopine dehydrogenase-like C-terminal domain-containing protein</fullName>
    </recommendedName>
</protein>
<dbReference type="STRING" id="28200.GCA_001572935_01794"/>
<keyword evidence="1" id="KW-1133">Transmembrane helix</keyword>
<dbReference type="PANTHER" id="PTHR43796:SF2">
    <property type="entry name" value="CARBOXYNORSPERMIDINE SYNTHASE"/>
    <property type="match status" value="1"/>
</dbReference>
<dbReference type="PANTHER" id="PTHR43796">
    <property type="entry name" value="CARBOXYNORSPERMIDINE SYNTHASE"/>
    <property type="match status" value="1"/>
</dbReference>
<keyword evidence="1" id="KW-0812">Transmembrane</keyword>
<evidence type="ECO:0000259" key="3">
    <source>
        <dbReference type="Pfam" id="PF16653"/>
    </source>
</evidence>
<comment type="caution">
    <text evidence="4">The sequence shown here is derived from an EMBL/GenBank/DDBJ whole genome shotgun (WGS) entry which is preliminary data.</text>
</comment>
<dbReference type="InterPro" id="IPR032095">
    <property type="entry name" value="Sacchrp_dh-like_C"/>
</dbReference>
<dbReference type="Pfam" id="PF16653">
    <property type="entry name" value="Sacchrp_dh_C"/>
    <property type="match status" value="1"/>
</dbReference>
<dbReference type="Proteomes" id="UP000245014">
    <property type="component" value="Unassembled WGS sequence"/>
</dbReference>
<name>A0A2U2BYK2_9BACT</name>
<dbReference type="AlphaFoldDB" id="A0A2U2BYK2"/>
<accession>A0A2U2BYK2</accession>
<dbReference type="Gene3D" id="3.40.50.720">
    <property type="entry name" value="NAD(P)-binding Rossmann-like Domain"/>
    <property type="match status" value="1"/>
</dbReference>
<gene>
    <name evidence="4" type="ORF">DF188_09455</name>
</gene>
<feature type="transmembrane region" description="Helical" evidence="1">
    <location>
        <begin position="369"/>
        <end position="387"/>
    </location>
</feature>
<evidence type="ECO:0008006" key="6">
    <source>
        <dbReference type="Google" id="ProtNLM"/>
    </source>
</evidence>
<dbReference type="EMBL" id="QEYI01000011">
    <property type="protein sequence ID" value="PWE19644.1"/>
    <property type="molecule type" value="Genomic_DNA"/>
</dbReference>
<dbReference type="InterPro" id="IPR005097">
    <property type="entry name" value="Sacchrp_dh_NADP-bd"/>
</dbReference>
<reference evidence="4 5" key="1">
    <citation type="submission" date="2018-05" db="EMBL/GenBank/DDBJ databases">
        <title>Antimicrobial susceptibility testing and genomic analysis of Arcobacter skirrowii strains and one Arcobacter butzleri isolated from German poultry farms.</title>
        <authorList>
            <person name="Haenel I."/>
            <person name="Hotzel H."/>
            <person name="Tomaso H."/>
            <person name="Busch A."/>
        </authorList>
    </citation>
    <scope>NUCLEOTIDE SEQUENCE [LARGE SCALE GENOMIC DNA]</scope>
    <source>
        <strain evidence="5">v</strain>
    </source>
</reference>
<evidence type="ECO:0000313" key="4">
    <source>
        <dbReference type="EMBL" id="PWE19644.1"/>
    </source>
</evidence>
<feature type="domain" description="Saccharopine dehydrogenase NADP binding" evidence="2">
    <location>
        <begin position="3"/>
        <end position="140"/>
    </location>
</feature>
<evidence type="ECO:0000259" key="2">
    <source>
        <dbReference type="Pfam" id="PF03435"/>
    </source>
</evidence>
<dbReference type="Gene3D" id="3.30.360.10">
    <property type="entry name" value="Dihydrodipicolinate Reductase, domain 2"/>
    <property type="match status" value="1"/>
</dbReference>
<evidence type="ECO:0000313" key="5">
    <source>
        <dbReference type="Proteomes" id="UP000245014"/>
    </source>
</evidence>
<proteinExistence type="predicted"/>
<keyword evidence="1" id="KW-0472">Membrane</keyword>